<accession>A0ABN8LB45</accession>
<evidence type="ECO:0000256" key="4">
    <source>
        <dbReference type="SAM" id="MobiDB-lite"/>
    </source>
</evidence>
<feature type="non-terminal residue" evidence="5">
    <location>
        <position position="822"/>
    </location>
</feature>
<dbReference type="SUPFAM" id="SSF53756">
    <property type="entry name" value="UDP-Glycosyltransferase/glycogen phosphorylase"/>
    <property type="match status" value="1"/>
</dbReference>
<dbReference type="PRINTS" id="PR01415">
    <property type="entry name" value="ANKYRIN"/>
</dbReference>
<evidence type="ECO:0000256" key="2">
    <source>
        <dbReference type="ARBA" id="ARBA00023043"/>
    </source>
</evidence>
<feature type="repeat" description="ANK" evidence="3">
    <location>
        <begin position="555"/>
        <end position="587"/>
    </location>
</feature>
<feature type="repeat" description="ANK" evidence="3">
    <location>
        <begin position="787"/>
        <end position="819"/>
    </location>
</feature>
<dbReference type="Pfam" id="PF12796">
    <property type="entry name" value="Ank_2"/>
    <property type="match status" value="3"/>
</dbReference>
<dbReference type="Gene3D" id="3.40.50.2000">
    <property type="entry name" value="Glycogen Phosphorylase B"/>
    <property type="match status" value="2"/>
</dbReference>
<feature type="repeat" description="ANK" evidence="3">
    <location>
        <begin position="522"/>
        <end position="554"/>
    </location>
</feature>
<evidence type="ECO:0000313" key="5">
    <source>
        <dbReference type="EMBL" id="CAH3014294.1"/>
    </source>
</evidence>
<dbReference type="PANTHER" id="PTHR24166">
    <property type="entry name" value="ROLLING PEBBLES, ISOFORM B"/>
    <property type="match status" value="1"/>
</dbReference>
<feature type="repeat" description="ANK" evidence="3">
    <location>
        <begin position="688"/>
        <end position="720"/>
    </location>
</feature>
<proteinExistence type="predicted"/>
<dbReference type="Gene3D" id="1.25.40.20">
    <property type="entry name" value="Ankyrin repeat-containing domain"/>
    <property type="match status" value="4"/>
</dbReference>
<feature type="repeat" description="ANK" evidence="3">
    <location>
        <begin position="754"/>
        <end position="786"/>
    </location>
</feature>
<feature type="repeat" description="ANK" evidence="3">
    <location>
        <begin position="456"/>
        <end position="488"/>
    </location>
</feature>
<name>A0ABN8LB45_9CNID</name>
<evidence type="ECO:0000256" key="3">
    <source>
        <dbReference type="PROSITE-ProRule" id="PRU00023"/>
    </source>
</evidence>
<dbReference type="PROSITE" id="PS50297">
    <property type="entry name" value="ANK_REP_REGION"/>
    <property type="match status" value="8"/>
</dbReference>
<keyword evidence="6" id="KW-1185">Reference proteome</keyword>
<keyword evidence="2 3" id="KW-0040">ANK repeat</keyword>
<feature type="region of interest" description="Disordered" evidence="4">
    <location>
        <begin position="1"/>
        <end position="20"/>
    </location>
</feature>
<sequence>MKRAFQEDCPNLPSTSESPDRKKSKLVNILFVCDEWNSSKGGLSTFNREFAINLAKASRDDFVIHCFVSQSSESDREDAGKNGVNLITAKSVPGTHDHLEWLRLAPSELPHPDVVIGHGRKFGTFAYCIVQNTKCKWIQFVHVFCEDLGKYKQTDTNTQTDAVEENEKKHKQEIRLCEAANTVVAVGSLLQQKYSRCLPVTKVHIITPGILDKFVNLSDQILANISHSPDEFSVFVFGRGSYEDLSLKGFDIIANALGSLGEKYKMTFVGSPEGQHRNIMDWFLQNTRITKRQLTVRGFCNQDEVKKMFYEADLVAMPSRTEGFGLIALEAISADVPVLLTSESGIAKALEQVDGGKSVIIKSEDPEEWSQRIRTLSEMKSKERLNMSINLRESYNKAFPWDTQCENFKEIILRMMSDNCCAESDEGKGVSSIHEKSVPVNIENIYRDFKAVNDDQDVGVLHAAAKHGEIEIIELLVSQGCLVDSRSREGLTPLMMAANHDEPNAFQLLLQNSADPSLKDNYGLSPLHYAAKGGNTSIIKNLLSLGVDIDSRGTQGTTALMFAAAFDKQSAFQLLIENGADPSLKADKELSLLHCAVQGGNTSIINKLSSLGLDIDSRSGAFNRTPLMCAAADGKQSAFEMLIQNGADISLKDYFHQNLLHFAAQGGDITIINKLLSLGLDINSRSLQDETPLMHAAADGKQSVFEMLVKNSADPFLKDNDGSSLLHHAANGGNTSIIDKLLSLGLDVDSRDSYGSSPLMRAAEWPQQRAFQMLIQKGADPFLKDKDGSSLLHCAAKGGNTSIINELLSLGLEIDSKDLSGK</sequence>
<gene>
    <name evidence="5" type="ORF">PEVE_00041690</name>
</gene>
<dbReference type="Pfam" id="PF20706">
    <property type="entry name" value="GT4-conflict"/>
    <property type="match status" value="1"/>
</dbReference>
<protein>
    <submittedName>
        <fullName evidence="5">Uncharacterized protein</fullName>
    </submittedName>
</protein>
<reference evidence="5 6" key="1">
    <citation type="submission" date="2022-05" db="EMBL/GenBank/DDBJ databases">
        <authorList>
            <consortium name="Genoscope - CEA"/>
            <person name="William W."/>
        </authorList>
    </citation>
    <scope>NUCLEOTIDE SEQUENCE [LARGE SCALE GENOMIC DNA]</scope>
</reference>
<keyword evidence="1" id="KW-0677">Repeat</keyword>
<dbReference type="InterPro" id="IPR050889">
    <property type="entry name" value="Dendritic_Spine_Reg/Scaffold"/>
</dbReference>
<dbReference type="SMART" id="SM00248">
    <property type="entry name" value="ANK"/>
    <property type="match status" value="11"/>
</dbReference>
<dbReference type="EMBL" id="CALNXI010000008">
    <property type="protein sequence ID" value="CAH3014294.1"/>
    <property type="molecule type" value="Genomic_DNA"/>
</dbReference>
<dbReference type="InterPro" id="IPR002110">
    <property type="entry name" value="Ankyrin_rpt"/>
</dbReference>
<dbReference type="PROSITE" id="PS50088">
    <property type="entry name" value="ANK_REPEAT"/>
    <property type="match status" value="10"/>
</dbReference>
<feature type="repeat" description="ANK" evidence="3">
    <location>
        <begin position="489"/>
        <end position="521"/>
    </location>
</feature>
<dbReference type="CDD" id="cd03801">
    <property type="entry name" value="GT4_PimA-like"/>
    <property type="match status" value="1"/>
</dbReference>
<dbReference type="SUPFAM" id="SSF48403">
    <property type="entry name" value="Ankyrin repeat"/>
    <property type="match status" value="1"/>
</dbReference>
<dbReference type="PANTHER" id="PTHR24166:SF48">
    <property type="entry name" value="PROTEIN VAPYRIN"/>
    <property type="match status" value="1"/>
</dbReference>
<organism evidence="5 6">
    <name type="scientific">Porites evermanni</name>
    <dbReference type="NCBI Taxonomy" id="104178"/>
    <lineage>
        <taxon>Eukaryota</taxon>
        <taxon>Metazoa</taxon>
        <taxon>Cnidaria</taxon>
        <taxon>Anthozoa</taxon>
        <taxon>Hexacorallia</taxon>
        <taxon>Scleractinia</taxon>
        <taxon>Fungiina</taxon>
        <taxon>Poritidae</taxon>
        <taxon>Porites</taxon>
    </lineage>
</organism>
<feature type="repeat" description="ANK" evidence="3">
    <location>
        <begin position="655"/>
        <end position="687"/>
    </location>
</feature>
<feature type="repeat" description="ANK" evidence="3">
    <location>
        <begin position="622"/>
        <end position="654"/>
    </location>
</feature>
<dbReference type="InterPro" id="IPR036770">
    <property type="entry name" value="Ankyrin_rpt-contain_sf"/>
</dbReference>
<evidence type="ECO:0000256" key="1">
    <source>
        <dbReference type="ARBA" id="ARBA00022737"/>
    </source>
</evidence>
<comment type="caution">
    <text evidence="5">The sequence shown here is derived from an EMBL/GenBank/DDBJ whole genome shotgun (WGS) entry which is preliminary data.</text>
</comment>
<evidence type="ECO:0000313" key="6">
    <source>
        <dbReference type="Proteomes" id="UP001159427"/>
    </source>
</evidence>
<dbReference type="Pfam" id="PF00023">
    <property type="entry name" value="Ank"/>
    <property type="match status" value="2"/>
</dbReference>
<feature type="repeat" description="ANK" evidence="3">
    <location>
        <begin position="721"/>
        <end position="753"/>
    </location>
</feature>
<dbReference type="Proteomes" id="UP001159427">
    <property type="component" value="Unassembled WGS sequence"/>
</dbReference>